<evidence type="ECO:0000256" key="4">
    <source>
        <dbReference type="ARBA" id="ARBA00022691"/>
    </source>
</evidence>
<keyword evidence="11" id="KW-1185">Reference proteome</keyword>
<feature type="domain" description="B12-binding" evidence="8">
    <location>
        <begin position="8"/>
        <end position="148"/>
    </location>
</feature>
<accession>A0A6A7KDK2</accession>
<dbReference type="SFLD" id="SFLDG01082">
    <property type="entry name" value="B12-binding_domain_containing"/>
    <property type="match status" value="1"/>
</dbReference>
<dbReference type="CDD" id="cd01335">
    <property type="entry name" value="Radical_SAM"/>
    <property type="match status" value="1"/>
</dbReference>
<dbReference type="GO" id="GO:0046872">
    <property type="term" value="F:metal ion binding"/>
    <property type="evidence" value="ECO:0007669"/>
    <property type="project" value="UniProtKB-KW"/>
</dbReference>
<dbReference type="SMART" id="SM00729">
    <property type="entry name" value="Elp3"/>
    <property type="match status" value="1"/>
</dbReference>
<dbReference type="Gene3D" id="3.80.30.20">
    <property type="entry name" value="tm_1862 like domain"/>
    <property type="match status" value="1"/>
</dbReference>
<dbReference type="AlphaFoldDB" id="A0A6A7KDK2"/>
<dbReference type="InterPro" id="IPR051198">
    <property type="entry name" value="BchE-like"/>
</dbReference>
<evidence type="ECO:0000313" key="10">
    <source>
        <dbReference type="EMBL" id="MPW27103.1"/>
    </source>
</evidence>
<evidence type="ECO:0000259" key="9">
    <source>
        <dbReference type="PROSITE" id="PS51918"/>
    </source>
</evidence>
<dbReference type="Pfam" id="PF04055">
    <property type="entry name" value="Radical_SAM"/>
    <property type="match status" value="1"/>
</dbReference>
<comment type="caution">
    <text evidence="10">The sequence shown here is derived from an EMBL/GenBank/DDBJ whole genome shotgun (WGS) entry which is preliminary data.</text>
</comment>
<dbReference type="Proteomes" id="UP000440004">
    <property type="component" value="Unassembled WGS sequence"/>
</dbReference>
<dbReference type="SFLD" id="SFLDG01123">
    <property type="entry name" value="methyltransferase_(Class_B)"/>
    <property type="match status" value="1"/>
</dbReference>
<evidence type="ECO:0000256" key="3">
    <source>
        <dbReference type="ARBA" id="ARBA00022679"/>
    </source>
</evidence>
<dbReference type="GO" id="GO:0051539">
    <property type="term" value="F:4 iron, 4 sulfur cluster binding"/>
    <property type="evidence" value="ECO:0007669"/>
    <property type="project" value="UniProtKB-KW"/>
</dbReference>
<keyword evidence="2" id="KW-0489">Methyltransferase</keyword>
<evidence type="ECO:0000256" key="2">
    <source>
        <dbReference type="ARBA" id="ARBA00022603"/>
    </source>
</evidence>
<keyword evidence="4" id="KW-0949">S-adenosyl-L-methionine</keyword>
<feature type="domain" description="Radical SAM core" evidence="9">
    <location>
        <begin position="185"/>
        <end position="436"/>
    </location>
</feature>
<evidence type="ECO:0000256" key="5">
    <source>
        <dbReference type="ARBA" id="ARBA00022723"/>
    </source>
</evidence>
<evidence type="ECO:0000256" key="6">
    <source>
        <dbReference type="ARBA" id="ARBA00023004"/>
    </source>
</evidence>
<sequence length="495" mass="56928">MKILLLEHPRTISSENINDIANAPLSSSLFTGYIASTLGKENNVRIVEGYLEKLSYNQIYETIRDFKPDVIGVHLVYQWKNHIELFDLLERVRNENLAKNIFSYGYYSNFAYGEVFSSTKAIDAIILGEPEIPFLNIINSLKTDRVYDRVEGLATIGPNNKINLNYATAIDDLDEIPFPVRTKGSLSYGEVNIMGSRGCYGGCTFCYINPFIGHKVKWRGRSPENIVAEIDEIIKETGMRYFYFTDPNFFGPGKFGQDRALKLANLLMEKNIDFGIEARVNDIHEDTIKELVNAGLNHILIGLESGREESLKRLNKMTTVEQNENAIRILRKHGINPSIGFIMFEPDSSVDDLRVNFDFLIRNDLLTQLDITVNVLYHHQIILQGTKCYEDLNKTNRLNLSPYSTYEGSADYEQPQIKEFAEIMREITNCIFSYMKIIWEENRYENLVIKENYIKVNKLLIDTFELILKLLEENKEVDKDKIISINKESISILLG</sequence>
<dbReference type="GO" id="GO:0005829">
    <property type="term" value="C:cytosol"/>
    <property type="evidence" value="ECO:0007669"/>
    <property type="project" value="TreeGrafter"/>
</dbReference>
<dbReference type="InterPro" id="IPR023404">
    <property type="entry name" value="rSAM_horseshoe"/>
</dbReference>
<dbReference type="Gene3D" id="3.40.50.280">
    <property type="entry name" value="Cobalamin-binding domain"/>
    <property type="match status" value="1"/>
</dbReference>
<evidence type="ECO:0000259" key="8">
    <source>
        <dbReference type="PROSITE" id="PS51332"/>
    </source>
</evidence>
<organism evidence="10 11">
    <name type="scientific">Alkalibaculum sporogenes</name>
    <dbReference type="NCBI Taxonomy" id="2655001"/>
    <lineage>
        <taxon>Bacteria</taxon>
        <taxon>Bacillati</taxon>
        <taxon>Bacillota</taxon>
        <taxon>Clostridia</taxon>
        <taxon>Eubacteriales</taxon>
        <taxon>Eubacteriaceae</taxon>
        <taxon>Alkalibaculum</taxon>
    </lineage>
</organism>
<dbReference type="PROSITE" id="PS51918">
    <property type="entry name" value="RADICAL_SAM"/>
    <property type="match status" value="1"/>
</dbReference>
<dbReference type="GO" id="GO:0003824">
    <property type="term" value="F:catalytic activity"/>
    <property type="evidence" value="ECO:0007669"/>
    <property type="project" value="InterPro"/>
</dbReference>
<name>A0A6A7KDK2_9FIRM</name>
<gene>
    <name evidence="10" type="ORF">GC105_15075</name>
</gene>
<reference evidence="10 11" key="1">
    <citation type="submission" date="2019-10" db="EMBL/GenBank/DDBJ databases">
        <title>Alkalibaculum tamaniensis sp.nov., a new alkaliphilic acetogen, isolated on methoxylated aromatics from a mud volcano.</title>
        <authorList>
            <person name="Khomyakova M.A."/>
            <person name="Merkel A.Y."/>
            <person name="Bonch-Osmolovskaya E.A."/>
            <person name="Slobodkin A.I."/>
        </authorList>
    </citation>
    <scope>NUCLEOTIDE SEQUENCE [LARGE SCALE GENOMIC DNA]</scope>
    <source>
        <strain evidence="10 11">M08DMB</strain>
    </source>
</reference>
<dbReference type="InterPro" id="IPR006638">
    <property type="entry name" value="Elp3/MiaA/NifB-like_rSAM"/>
</dbReference>
<dbReference type="InterPro" id="IPR034466">
    <property type="entry name" value="Methyltransferase_Class_B"/>
</dbReference>
<proteinExistence type="predicted"/>
<dbReference type="EMBL" id="WHNX01000040">
    <property type="protein sequence ID" value="MPW27103.1"/>
    <property type="molecule type" value="Genomic_DNA"/>
</dbReference>
<dbReference type="InterPro" id="IPR007197">
    <property type="entry name" value="rSAM"/>
</dbReference>
<dbReference type="PROSITE" id="PS51332">
    <property type="entry name" value="B12_BINDING"/>
    <property type="match status" value="1"/>
</dbReference>
<dbReference type="SUPFAM" id="SSF102114">
    <property type="entry name" value="Radical SAM enzymes"/>
    <property type="match status" value="1"/>
</dbReference>
<dbReference type="GO" id="GO:0031419">
    <property type="term" value="F:cobalamin binding"/>
    <property type="evidence" value="ECO:0007669"/>
    <property type="project" value="InterPro"/>
</dbReference>
<keyword evidence="6" id="KW-0408">Iron</keyword>
<keyword evidence="5" id="KW-0479">Metal-binding</keyword>
<dbReference type="PANTHER" id="PTHR43409">
    <property type="entry name" value="ANAEROBIC MAGNESIUM-PROTOPORPHYRIN IX MONOMETHYL ESTER CYCLASE-RELATED"/>
    <property type="match status" value="1"/>
</dbReference>
<keyword evidence="7" id="KW-0411">Iron-sulfur</keyword>
<dbReference type="SFLD" id="SFLDS00029">
    <property type="entry name" value="Radical_SAM"/>
    <property type="match status" value="1"/>
</dbReference>
<comment type="cofactor">
    <cofactor evidence="1">
        <name>[4Fe-4S] cluster</name>
        <dbReference type="ChEBI" id="CHEBI:49883"/>
    </cofactor>
</comment>
<dbReference type="PANTHER" id="PTHR43409:SF7">
    <property type="entry name" value="BLL1977 PROTEIN"/>
    <property type="match status" value="1"/>
</dbReference>
<dbReference type="RefSeq" id="WP_152806500.1">
    <property type="nucleotide sequence ID" value="NZ_WHNX01000040.1"/>
</dbReference>
<dbReference type="InterPro" id="IPR058240">
    <property type="entry name" value="rSAM_sf"/>
</dbReference>
<evidence type="ECO:0000256" key="1">
    <source>
        <dbReference type="ARBA" id="ARBA00001966"/>
    </source>
</evidence>
<evidence type="ECO:0000313" key="11">
    <source>
        <dbReference type="Proteomes" id="UP000440004"/>
    </source>
</evidence>
<keyword evidence="3" id="KW-0808">Transferase</keyword>
<dbReference type="InterPro" id="IPR006158">
    <property type="entry name" value="Cobalamin-bd"/>
</dbReference>
<protein>
    <submittedName>
        <fullName evidence="10">Radical SAM protein</fullName>
    </submittedName>
</protein>
<evidence type="ECO:0000256" key="7">
    <source>
        <dbReference type="ARBA" id="ARBA00023014"/>
    </source>
</evidence>